<dbReference type="InterPro" id="IPR023616">
    <property type="entry name" value="Cyt_c_oxase-like_su1_dom"/>
</dbReference>
<name>A0A2T3ZR22_TRIHA</name>
<accession>A0A2T3ZR22</accession>
<dbReference type="PANTHER" id="PTHR10422">
    <property type="entry name" value="CYTOCHROME C OXIDASE SUBUNIT 1"/>
    <property type="match status" value="1"/>
</dbReference>
<dbReference type="AlphaFoldDB" id="A0A2T3ZR22"/>
<dbReference type="PROSITE" id="PS50855">
    <property type="entry name" value="COX1"/>
    <property type="match status" value="1"/>
</dbReference>
<organism evidence="3 4">
    <name type="scientific">Trichoderma harzianum CBS 226.95</name>
    <dbReference type="NCBI Taxonomy" id="983964"/>
    <lineage>
        <taxon>Eukaryota</taxon>
        <taxon>Fungi</taxon>
        <taxon>Dikarya</taxon>
        <taxon>Ascomycota</taxon>
        <taxon>Pezizomycotina</taxon>
        <taxon>Sordariomycetes</taxon>
        <taxon>Hypocreomycetidae</taxon>
        <taxon>Hypocreales</taxon>
        <taxon>Hypocreaceae</taxon>
        <taxon>Trichoderma</taxon>
    </lineage>
</organism>
<keyword evidence="1" id="KW-0472">Membrane</keyword>
<dbReference type="Proteomes" id="UP000241690">
    <property type="component" value="Unassembled WGS sequence"/>
</dbReference>
<evidence type="ECO:0000313" key="3">
    <source>
        <dbReference type="EMBL" id="PTB47242.1"/>
    </source>
</evidence>
<dbReference type="PANTHER" id="PTHR10422:SF18">
    <property type="entry name" value="CYTOCHROME C OXIDASE SUBUNIT 1"/>
    <property type="match status" value="1"/>
</dbReference>
<sequence length="89" mass="9446">MIFFMVMPALIGGFGNFLMPLMIGGPDMAFPRLNNITGLQSHSGPSVDLAIFALHLSGVSSLLGSINFITTVANMRTPGIKLHKLALFG</sequence>
<dbReference type="InterPro" id="IPR036927">
    <property type="entry name" value="Cyt_c_oxase-like_su1_sf"/>
</dbReference>
<dbReference type="GO" id="GO:0005739">
    <property type="term" value="C:mitochondrion"/>
    <property type="evidence" value="ECO:0007669"/>
    <property type="project" value="UniProtKB-ARBA"/>
</dbReference>
<keyword evidence="4" id="KW-1185">Reference proteome</keyword>
<dbReference type="GO" id="GO:0015990">
    <property type="term" value="P:electron transport coupled proton transport"/>
    <property type="evidence" value="ECO:0007669"/>
    <property type="project" value="TreeGrafter"/>
</dbReference>
<dbReference type="GeneID" id="36626661"/>
<dbReference type="STRING" id="983964.A0A2T3ZR22"/>
<feature type="transmembrane region" description="Helical" evidence="1">
    <location>
        <begin position="7"/>
        <end position="29"/>
    </location>
</feature>
<dbReference type="GO" id="GO:0004129">
    <property type="term" value="F:cytochrome-c oxidase activity"/>
    <property type="evidence" value="ECO:0007669"/>
    <property type="project" value="InterPro"/>
</dbReference>
<protein>
    <recommendedName>
        <fullName evidence="2">Cytochrome oxidase subunit I profile domain-containing protein</fullName>
    </recommendedName>
</protein>
<feature type="transmembrane region" description="Helical" evidence="1">
    <location>
        <begin position="49"/>
        <end position="73"/>
    </location>
</feature>
<keyword evidence="1" id="KW-0812">Transmembrane</keyword>
<proteinExistence type="predicted"/>
<dbReference type="RefSeq" id="XP_024766919.1">
    <property type="nucleotide sequence ID" value="XM_024918092.1"/>
</dbReference>
<dbReference type="InterPro" id="IPR000883">
    <property type="entry name" value="Cyt_C_Oxase_1"/>
</dbReference>
<evidence type="ECO:0000259" key="2">
    <source>
        <dbReference type="PROSITE" id="PS50855"/>
    </source>
</evidence>
<dbReference type="Pfam" id="PF00115">
    <property type="entry name" value="COX1"/>
    <property type="match status" value="1"/>
</dbReference>
<dbReference type="GO" id="GO:0006123">
    <property type="term" value="P:mitochondrial electron transport, cytochrome c to oxygen"/>
    <property type="evidence" value="ECO:0007669"/>
    <property type="project" value="TreeGrafter"/>
</dbReference>
<evidence type="ECO:0000313" key="4">
    <source>
        <dbReference type="Proteomes" id="UP000241690"/>
    </source>
</evidence>
<dbReference type="GO" id="GO:0020037">
    <property type="term" value="F:heme binding"/>
    <property type="evidence" value="ECO:0007669"/>
    <property type="project" value="InterPro"/>
</dbReference>
<dbReference type="Gene3D" id="1.20.210.10">
    <property type="entry name" value="Cytochrome c oxidase-like, subunit I domain"/>
    <property type="match status" value="1"/>
</dbReference>
<evidence type="ECO:0000256" key="1">
    <source>
        <dbReference type="SAM" id="Phobius"/>
    </source>
</evidence>
<keyword evidence="1" id="KW-1133">Transmembrane helix</keyword>
<gene>
    <name evidence="3" type="ORF">M431DRAFT_502100</name>
</gene>
<dbReference type="SUPFAM" id="SSF81442">
    <property type="entry name" value="Cytochrome c oxidase subunit I-like"/>
    <property type="match status" value="1"/>
</dbReference>
<reference evidence="3 4" key="1">
    <citation type="submission" date="2016-07" db="EMBL/GenBank/DDBJ databases">
        <title>Multiple horizontal gene transfer events from other fungi enriched the ability of initially mycotrophic Trichoderma (Ascomycota) to feed on dead plant biomass.</title>
        <authorList>
            <consortium name="DOE Joint Genome Institute"/>
            <person name="Aerts A."/>
            <person name="Atanasova L."/>
            <person name="Chenthamara K."/>
            <person name="Zhang J."/>
            <person name="Grujic M."/>
            <person name="Henrissat B."/>
            <person name="Kuo A."/>
            <person name="Salamov A."/>
            <person name="Lipzen A."/>
            <person name="Labutti K."/>
            <person name="Barry K."/>
            <person name="Miao Y."/>
            <person name="Rahimi M.J."/>
            <person name="Shen Q."/>
            <person name="Grigoriev I.V."/>
            <person name="Kubicek C.P."/>
            <person name="Druzhinina I.S."/>
        </authorList>
    </citation>
    <scope>NUCLEOTIDE SEQUENCE [LARGE SCALE GENOMIC DNA]</scope>
    <source>
        <strain evidence="3 4">CBS 226.95</strain>
    </source>
</reference>
<feature type="domain" description="Cytochrome oxidase subunit I profile" evidence="2">
    <location>
        <begin position="1"/>
        <end position="89"/>
    </location>
</feature>
<dbReference type="GO" id="GO:0016020">
    <property type="term" value="C:membrane"/>
    <property type="evidence" value="ECO:0007669"/>
    <property type="project" value="InterPro"/>
</dbReference>
<dbReference type="EMBL" id="KZ680206">
    <property type="protein sequence ID" value="PTB47242.1"/>
    <property type="molecule type" value="Genomic_DNA"/>
</dbReference>